<dbReference type="Proteomes" id="UP000288028">
    <property type="component" value="Unassembled WGS sequence"/>
</dbReference>
<comment type="caution">
    <text evidence="2">The sequence shown here is derived from an EMBL/GenBank/DDBJ whole genome shotgun (WGS) entry which is preliminary data.</text>
</comment>
<sequence length="85" mass="9665">MSMASAITRMCELVSGSNDPILLKAVMEVQQDLIKIQEENRLLRQQVLELKNIDIVRSELEHKGNAYYHKGDGPYCTTCLTKKVN</sequence>
<proteinExistence type="predicted"/>
<dbReference type="EMBL" id="NGKB01000004">
    <property type="protein sequence ID" value="RSU15818.1"/>
    <property type="molecule type" value="Genomic_DNA"/>
</dbReference>
<dbReference type="RefSeq" id="WP_126792633.1">
    <property type="nucleotide sequence ID" value="NZ_CP060720.1"/>
</dbReference>
<protein>
    <submittedName>
        <fullName evidence="2">Uncharacterized protein</fullName>
    </submittedName>
</protein>
<dbReference type="GeneID" id="95581673"/>
<gene>
    <name evidence="2" type="ORF">CBF28_05120</name>
</gene>
<keyword evidence="1" id="KW-0175">Coiled coil</keyword>
<dbReference type="OrthoDB" id="6119186at2"/>
<evidence type="ECO:0000313" key="2">
    <source>
        <dbReference type="EMBL" id="RSU15818.1"/>
    </source>
</evidence>
<accession>A0A430B6A1</accession>
<keyword evidence="3" id="KW-1185">Reference proteome</keyword>
<dbReference type="AlphaFoldDB" id="A0A430B6A1"/>
<feature type="coiled-coil region" evidence="1">
    <location>
        <begin position="26"/>
        <end position="53"/>
    </location>
</feature>
<reference evidence="2 3" key="1">
    <citation type="submission" date="2017-05" db="EMBL/GenBank/DDBJ databases">
        <title>Vagococcus spp. assemblies.</title>
        <authorList>
            <person name="Gulvik C.A."/>
        </authorList>
    </citation>
    <scope>NUCLEOTIDE SEQUENCE [LARGE SCALE GENOMIC DNA]</scope>
    <source>
        <strain evidence="2 3">SS1714</strain>
    </source>
</reference>
<name>A0A430B6A1_9ENTE</name>
<evidence type="ECO:0000256" key="1">
    <source>
        <dbReference type="SAM" id="Coils"/>
    </source>
</evidence>
<evidence type="ECO:0000313" key="3">
    <source>
        <dbReference type="Proteomes" id="UP000288028"/>
    </source>
</evidence>
<organism evidence="2 3">
    <name type="scientific">Vagococcus carniphilus</name>
    <dbReference type="NCBI Taxonomy" id="218144"/>
    <lineage>
        <taxon>Bacteria</taxon>
        <taxon>Bacillati</taxon>
        <taxon>Bacillota</taxon>
        <taxon>Bacilli</taxon>
        <taxon>Lactobacillales</taxon>
        <taxon>Enterococcaceae</taxon>
        <taxon>Vagococcus</taxon>
    </lineage>
</organism>